<dbReference type="EMBL" id="MN740556">
    <property type="protein sequence ID" value="QHU33273.1"/>
    <property type="molecule type" value="Genomic_DNA"/>
</dbReference>
<evidence type="ECO:0000313" key="1">
    <source>
        <dbReference type="EMBL" id="QHU33273.1"/>
    </source>
</evidence>
<sequence>MHLIIKILVDNDKYISSEIMDHFVEIVDNQTKLEFVVKNYIKDIYGKLSVENLNIIDVHSLDQVAEPLIDCVLIYRVNNDISKLHVYHRLSKTVSGLMWNSVVSTFKKIAIFELSQYNEINKISKNDNIFDNLLIVKNSEDTLRPVISKAKSETSLVKEIKLNEVISAMQSCEMFLKRQRD</sequence>
<protein>
    <submittedName>
        <fullName evidence="1">Uncharacterized protein</fullName>
    </submittedName>
</protein>
<dbReference type="AlphaFoldDB" id="A0A6C0LS69"/>
<name>A0A6C0LS69_9ZZZZ</name>
<proteinExistence type="predicted"/>
<organism evidence="1">
    <name type="scientific">viral metagenome</name>
    <dbReference type="NCBI Taxonomy" id="1070528"/>
    <lineage>
        <taxon>unclassified sequences</taxon>
        <taxon>metagenomes</taxon>
        <taxon>organismal metagenomes</taxon>
    </lineage>
</organism>
<accession>A0A6C0LS69</accession>
<reference evidence="1" key="1">
    <citation type="journal article" date="2020" name="Nature">
        <title>Giant virus diversity and host interactions through global metagenomics.</title>
        <authorList>
            <person name="Schulz F."/>
            <person name="Roux S."/>
            <person name="Paez-Espino D."/>
            <person name="Jungbluth S."/>
            <person name="Walsh D.A."/>
            <person name="Denef V.J."/>
            <person name="McMahon K.D."/>
            <person name="Konstantinidis K.T."/>
            <person name="Eloe-Fadrosh E.A."/>
            <person name="Kyrpides N.C."/>
            <person name="Woyke T."/>
        </authorList>
    </citation>
    <scope>NUCLEOTIDE SEQUENCE</scope>
    <source>
        <strain evidence="1">GVMAG-S-1014582-52</strain>
    </source>
</reference>